<dbReference type="Gene3D" id="1.10.3810.10">
    <property type="entry name" value="Biosynthetic peptidoglycan transglycosylase-like"/>
    <property type="match status" value="1"/>
</dbReference>
<gene>
    <name evidence="18" type="ORF">N44_00441</name>
</gene>
<dbReference type="Proteomes" id="UP000030321">
    <property type="component" value="Unassembled WGS sequence"/>
</dbReference>
<evidence type="ECO:0000256" key="8">
    <source>
        <dbReference type="ARBA" id="ARBA00022960"/>
    </source>
</evidence>
<dbReference type="InterPro" id="IPR050396">
    <property type="entry name" value="Glycosyltr_51/Transpeptidase"/>
</dbReference>
<evidence type="ECO:0000256" key="7">
    <source>
        <dbReference type="ARBA" id="ARBA00022801"/>
    </source>
</evidence>
<keyword evidence="15" id="KW-0472">Membrane</keyword>
<name>A0A0A1VRR3_MICAE</name>
<proteinExistence type="inferred from homology"/>
<accession>A0A0A1VRR3</accession>
<dbReference type="GO" id="GO:0071555">
    <property type="term" value="P:cell wall organization"/>
    <property type="evidence" value="ECO:0007669"/>
    <property type="project" value="UniProtKB-KW"/>
</dbReference>
<evidence type="ECO:0000259" key="17">
    <source>
        <dbReference type="Pfam" id="PF00912"/>
    </source>
</evidence>
<dbReference type="SUPFAM" id="SSF53955">
    <property type="entry name" value="Lysozyme-like"/>
    <property type="match status" value="1"/>
</dbReference>
<evidence type="ECO:0000256" key="5">
    <source>
        <dbReference type="ARBA" id="ARBA00022676"/>
    </source>
</evidence>
<evidence type="ECO:0000256" key="1">
    <source>
        <dbReference type="ARBA" id="ARBA00007090"/>
    </source>
</evidence>
<keyword evidence="7" id="KW-0378">Hydrolase</keyword>
<feature type="domain" description="Glycosyl transferase family 51" evidence="17">
    <location>
        <begin position="81"/>
        <end position="256"/>
    </location>
</feature>
<keyword evidence="15" id="KW-1133">Transmembrane helix</keyword>
<dbReference type="RefSeq" id="WP_045357830.1">
    <property type="nucleotide sequence ID" value="NZ_BBPA01000019.1"/>
</dbReference>
<dbReference type="Gene3D" id="3.40.710.10">
    <property type="entry name" value="DD-peptidase/beta-lactamase superfamily"/>
    <property type="match status" value="1"/>
</dbReference>
<dbReference type="Pfam" id="PF00912">
    <property type="entry name" value="Transgly"/>
    <property type="match status" value="1"/>
</dbReference>
<evidence type="ECO:0000256" key="15">
    <source>
        <dbReference type="SAM" id="Phobius"/>
    </source>
</evidence>
<comment type="catalytic activity">
    <reaction evidence="12">
        <text>Preferential cleavage: (Ac)2-L-Lys-D-Ala-|-D-Ala. Also transpeptidation of peptidyl-alanyl moieties that are N-acyl substituents of D-alanine.</text>
        <dbReference type="EC" id="3.4.16.4"/>
    </reaction>
</comment>
<keyword evidence="3" id="KW-0121">Carboxypeptidase</keyword>
<sequence length="643" mass="70283">MSTSTVGNQDKKQQPSSSSHSFLQGVSRVAGGTVLGLLMVSTAVVTGAVVGLAISYRNLPDVRILQGYVPTETSYIYDVKGRPLTSLHGEANREVVELAQISPNLKRAVMAIEDSHFYHHRGINPNSIGRAVVANWKSGGVVEGASTLTMQLVKNIFLSHQRTVSRKLAEAVLAVRVEQVFSKNDILEMYLNNIYWGHNNYGVQTAAKSYFNKPTSELNLAESAMMAGIIQAPEVYSPFNNYKTAKERQALVLSRMRSLGWITPAQEEAALKEPLKLGKPTAWQESKLPYVTDAVVAELRQKFGKETLTKGGMRIQTTIDLDFQNMAESTIQQAYNSLRRRGIRTKDLQISLVAVDPRTHFVKALVGGVDYNKSQLNRAIQSRRQPGSAFKPFVYYTAFASGRFTPETVVNDAPVRFREAGGFYSPKNYGGGFSGPVSLRSALMQSLNIPAVVLGRRVGINKVIEVCRLLGFESPLIAVTSLPLGSVDVTPLEMAGAYATFASNGWHSDPTFIMRVTDSRGNVMLDNTPKPKLVLDPWATASLNSVLQGVIQGGTATSAQIGRPAAGKTGTTDNEKNVWFVGYVPQLATAVWIGDDRNRTLGKGITGGGFAAPIWRDFMAQALKNERVEYFPSPSKFRKPTVK</sequence>
<comment type="similarity">
    <text evidence="2">In the N-terminal section; belongs to the glycosyltransferase 51 family.</text>
</comment>
<evidence type="ECO:0000313" key="19">
    <source>
        <dbReference type="Proteomes" id="UP000030321"/>
    </source>
</evidence>
<dbReference type="GO" id="GO:0008658">
    <property type="term" value="F:penicillin binding"/>
    <property type="evidence" value="ECO:0007669"/>
    <property type="project" value="InterPro"/>
</dbReference>
<dbReference type="EC" id="2.4.1.129" evidence="18"/>
<dbReference type="InterPro" id="IPR036950">
    <property type="entry name" value="PBP_transglycosylase"/>
</dbReference>
<dbReference type="PANTHER" id="PTHR32282:SF33">
    <property type="entry name" value="PEPTIDOGLYCAN GLYCOSYLTRANSFERASE"/>
    <property type="match status" value="1"/>
</dbReference>
<dbReference type="GO" id="GO:0008955">
    <property type="term" value="F:peptidoglycan glycosyltransferase activity"/>
    <property type="evidence" value="ECO:0007669"/>
    <property type="project" value="UniProtKB-EC"/>
</dbReference>
<evidence type="ECO:0000313" key="18">
    <source>
        <dbReference type="EMBL" id="GAL92153.1"/>
    </source>
</evidence>
<dbReference type="FunFam" id="3.40.710.10:FF:000028">
    <property type="entry name" value="Penicillin-binding protein 1A"/>
    <property type="match status" value="1"/>
</dbReference>
<feature type="transmembrane region" description="Helical" evidence="15">
    <location>
        <begin position="29"/>
        <end position="54"/>
    </location>
</feature>
<evidence type="ECO:0000256" key="12">
    <source>
        <dbReference type="ARBA" id="ARBA00034000"/>
    </source>
</evidence>
<evidence type="ECO:0000256" key="4">
    <source>
        <dbReference type="ARBA" id="ARBA00022670"/>
    </source>
</evidence>
<keyword evidence="10" id="KW-0511">Multifunctional enzyme</keyword>
<dbReference type="InterPro" id="IPR001460">
    <property type="entry name" value="PCN-bd_Tpept"/>
</dbReference>
<dbReference type="GO" id="GO:0009252">
    <property type="term" value="P:peptidoglycan biosynthetic process"/>
    <property type="evidence" value="ECO:0007669"/>
    <property type="project" value="UniProtKB-KW"/>
</dbReference>
<dbReference type="Pfam" id="PF00905">
    <property type="entry name" value="Transpeptidase"/>
    <property type="match status" value="1"/>
</dbReference>
<dbReference type="InterPro" id="IPR001264">
    <property type="entry name" value="Glyco_trans_51"/>
</dbReference>
<dbReference type="FunFam" id="1.10.3810.10:FF:000001">
    <property type="entry name" value="Penicillin-binding protein 1A"/>
    <property type="match status" value="1"/>
</dbReference>
<keyword evidence="5 18" id="KW-0328">Glycosyltransferase</keyword>
<evidence type="ECO:0000256" key="14">
    <source>
        <dbReference type="SAM" id="MobiDB-lite"/>
    </source>
</evidence>
<dbReference type="PANTHER" id="PTHR32282">
    <property type="entry name" value="BINDING PROTEIN TRANSPEPTIDASE, PUTATIVE-RELATED"/>
    <property type="match status" value="1"/>
</dbReference>
<comment type="caution">
    <text evidence="18">The sequence shown here is derived from an EMBL/GenBank/DDBJ whole genome shotgun (WGS) entry which is preliminary data.</text>
</comment>
<comment type="similarity">
    <text evidence="1">In the C-terminal section; belongs to the transpeptidase family.</text>
</comment>
<dbReference type="NCBIfam" id="TIGR02074">
    <property type="entry name" value="PBP_1a_fam"/>
    <property type="match status" value="1"/>
</dbReference>
<dbReference type="GO" id="GO:0006508">
    <property type="term" value="P:proteolysis"/>
    <property type="evidence" value="ECO:0007669"/>
    <property type="project" value="UniProtKB-KW"/>
</dbReference>
<feature type="region of interest" description="Disordered" evidence="14">
    <location>
        <begin position="1"/>
        <end position="22"/>
    </location>
</feature>
<dbReference type="EMBL" id="BBPA01000019">
    <property type="protein sequence ID" value="GAL92153.1"/>
    <property type="molecule type" value="Genomic_DNA"/>
</dbReference>
<keyword evidence="8" id="KW-0133">Cell shape</keyword>
<evidence type="ECO:0000259" key="16">
    <source>
        <dbReference type="Pfam" id="PF00905"/>
    </source>
</evidence>
<keyword evidence="9" id="KW-0573">Peptidoglycan synthesis</keyword>
<dbReference type="AlphaFoldDB" id="A0A0A1VRR3"/>
<feature type="domain" description="Penicillin-binding protein transpeptidase" evidence="16">
    <location>
        <begin position="351"/>
        <end position="619"/>
    </location>
</feature>
<keyword evidence="15" id="KW-0812">Transmembrane</keyword>
<dbReference type="GO" id="GO:0008360">
    <property type="term" value="P:regulation of cell shape"/>
    <property type="evidence" value="ECO:0007669"/>
    <property type="project" value="UniProtKB-KW"/>
</dbReference>
<protein>
    <submittedName>
        <fullName evidence="18">Multimodular transpeptidase-transglycosylase</fullName>
        <ecNumber evidence="18">2.4.1.129</ecNumber>
    </submittedName>
</protein>
<dbReference type="SUPFAM" id="SSF56601">
    <property type="entry name" value="beta-lactamase/transpeptidase-like"/>
    <property type="match status" value="1"/>
</dbReference>
<dbReference type="GO" id="GO:0009002">
    <property type="term" value="F:serine-type D-Ala-D-Ala carboxypeptidase activity"/>
    <property type="evidence" value="ECO:0007669"/>
    <property type="project" value="UniProtKB-EC"/>
</dbReference>
<dbReference type="InterPro" id="IPR012338">
    <property type="entry name" value="Beta-lactam/transpept-like"/>
</dbReference>
<dbReference type="GO" id="GO:0030288">
    <property type="term" value="C:outer membrane-bounded periplasmic space"/>
    <property type="evidence" value="ECO:0007669"/>
    <property type="project" value="TreeGrafter"/>
</dbReference>
<evidence type="ECO:0000256" key="2">
    <source>
        <dbReference type="ARBA" id="ARBA00007739"/>
    </source>
</evidence>
<evidence type="ECO:0000256" key="9">
    <source>
        <dbReference type="ARBA" id="ARBA00022984"/>
    </source>
</evidence>
<reference evidence="19" key="1">
    <citation type="journal article" date="2015" name="Genome">
        <title>Whole Genome Sequence of the Non-Microcystin-Producing Microcystis aeruginosa Strain NIES-44.</title>
        <authorList>
            <person name="Okano K."/>
            <person name="Miyata N."/>
            <person name="Ozaki Y."/>
        </authorList>
    </citation>
    <scope>NUCLEOTIDE SEQUENCE [LARGE SCALE GENOMIC DNA]</scope>
    <source>
        <strain evidence="19">NIES-44</strain>
    </source>
</reference>
<comment type="catalytic activity">
    <reaction evidence="13">
        <text>[GlcNAc-(1-&gt;4)-Mur2Ac(oyl-L-Ala-gamma-D-Glu-L-Lys-D-Ala-D-Ala)](n)-di-trans,octa-cis-undecaprenyl diphosphate + beta-D-GlcNAc-(1-&gt;4)-Mur2Ac(oyl-L-Ala-gamma-D-Glu-L-Lys-D-Ala-D-Ala)-di-trans,octa-cis-undecaprenyl diphosphate = [GlcNAc-(1-&gt;4)-Mur2Ac(oyl-L-Ala-gamma-D-Glu-L-Lys-D-Ala-D-Ala)](n+1)-di-trans,octa-cis-undecaprenyl diphosphate + di-trans,octa-cis-undecaprenyl diphosphate + H(+)</text>
        <dbReference type="Rhea" id="RHEA:23708"/>
        <dbReference type="Rhea" id="RHEA-COMP:9602"/>
        <dbReference type="Rhea" id="RHEA-COMP:9603"/>
        <dbReference type="ChEBI" id="CHEBI:15378"/>
        <dbReference type="ChEBI" id="CHEBI:58405"/>
        <dbReference type="ChEBI" id="CHEBI:60033"/>
        <dbReference type="ChEBI" id="CHEBI:78435"/>
        <dbReference type="EC" id="2.4.99.28"/>
    </reaction>
</comment>
<keyword evidence="6 18" id="KW-0808">Transferase</keyword>
<evidence type="ECO:0000256" key="6">
    <source>
        <dbReference type="ARBA" id="ARBA00022679"/>
    </source>
</evidence>
<evidence type="ECO:0000256" key="3">
    <source>
        <dbReference type="ARBA" id="ARBA00022645"/>
    </source>
</evidence>
<organism evidence="18 19">
    <name type="scientific">Microcystis aeruginosa NIES-44</name>
    <dbReference type="NCBI Taxonomy" id="449439"/>
    <lineage>
        <taxon>Bacteria</taxon>
        <taxon>Bacillati</taxon>
        <taxon>Cyanobacteriota</taxon>
        <taxon>Cyanophyceae</taxon>
        <taxon>Oscillatoriophycideae</taxon>
        <taxon>Chroococcales</taxon>
        <taxon>Microcystaceae</taxon>
        <taxon>Microcystis</taxon>
    </lineage>
</organism>
<evidence type="ECO:0000256" key="11">
    <source>
        <dbReference type="ARBA" id="ARBA00023316"/>
    </source>
</evidence>
<keyword evidence="4" id="KW-0645">Protease</keyword>
<evidence type="ECO:0000256" key="10">
    <source>
        <dbReference type="ARBA" id="ARBA00023268"/>
    </source>
</evidence>
<keyword evidence="11" id="KW-0961">Cell wall biogenesis/degradation</keyword>
<evidence type="ECO:0000256" key="13">
    <source>
        <dbReference type="ARBA" id="ARBA00049902"/>
    </source>
</evidence>
<dbReference type="InterPro" id="IPR023346">
    <property type="entry name" value="Lysozyme-like_dom_sf"/>
</dbReference>